<proteinExistence type="predicted"/>
<protein>
    <submittedName>
        <fullName evidence="2">Uncharacterized protein</fullName>
    </submittedName>
</protein>
<evidence type="ECO:0000313" key="2">
    <source>
        <dbReference type="EMBL" id="NKE69548.1"/>
    </source>
</evidence>
<gene>
    <name evidence="2" type="ORF">MNODULE_02125</name>
</gene>
<evidence type="ECO:0000313" key="3">
    <source>
        <dbReference type="Proteomes" id="UP000534783"/>
    </source>
</evidence>
<dbReference type="RefSeq" id="WP_168057844.1">
    <property type="nucleotide sequence ID" value="NZ_VTOW01000001.1"/>
</dbReference>
<dbReference type="EMBL" id="VTOW01000001">
    <property type="protein sequence ID" value="NKE69548.1"/>
    <property type="molecule type" value="Genomic_DNA"/>
</dbReference>
<feature type="region of interest" description="Disordered" evidence="1">
    <location>
        <begin position="1"/>
        <end position="50"/>
    </location>
</feature>
<keyword evidence="3" id="KW-1185">Reference proteome</keyword>
<organism evidence="2 3">
    <name type="scientific">Candidatus Manganitrophus noduliformans</name>
    <dbReference type="NCBI Taxonomy" id="2606439"/>
    <lineage>
        <taxon>Bacteria</taxon>
        <taxon>Pseudomonadati</taxon>
        <taxon>Nitrospirota</taxon>
        <taxon>Nitrospiria</taxon>
        <taxon>Candidatus Troglogloeales</taxon>
        <taxon>Candidatus Manganitrophaceae</taxon>
        <taxon>Candidatus Manganitrophus</taxon>
    </lineage>
</organism>
<name>A0A7X6I9J9_9BACT</name>
<reference evidence="2 3" key="1">
    <citation type="journal article" date="2020" name="Nature">
        <title>Bacterial chemolithoautotrophy via manganese oxidation.</title>
        <authorList>
            <person name="Yu H."/>
            <person name="Leadbetter J.R."/>
        </authorList>
    </citation>
    <scope>NUCLEOTIDE SEQUENCE [LARGE SCALE GENOMIC DNA]</scope>
    <source>
        <strain evidence="2 3">Mn-1</strain>
    </source>
</reference>
<comment type="caution">
    <text evidence="2">The sequence shown here is derived from an EMBL/GenBank/DDBJ whole genome shotgun (WGS) entry which is preliminary data.</text>
</comment>
<dbReference type="Proteomes" id="UP000534783">
    <property type="component" value="Unassembled WGS sequence"/>
</dbReference>
<accession>A0A7X6I9J9</accession>
<sequence length="166" mass="18483">MASEKNPLSKFPQEVRSGIQPSSPVYTRLPDRYAVHGPRPPSKDALLSMGEGEDRIEIFRGEAEQQKNAPGQVGPVYTLQPGGTPAVPSGRVFIRFKEGVPVERRLREIEQAGYEVVQRLDYAPHAAWLRARSGEIADALTRIPALEQIADVENVEPQMLMQRANR</sequence>
<evidence type="ECO:0000256" key="1">
    <source>
        <dbReference type="SAM" id="MobiDB-lite"/>
    </source>
</evidence>
<dbReference type="AlphaFoldDB" id="A0A7X6I9J9"/>